<feature type="transmembrane region" description="Helical" evidence="1">
    <location>
        <begin position="206"/>
        <end position="225"/>
    </location>
</feature>
<protein>
    <submittedName>
        <fullName evidence="2">FtsH-binding integral membrane protein</fullName>
    </submittedName>
</protein>
<dbReference type="RefSeq" id="WP_184285632.1">
    <property type="nucleotide sequence ID" value="NZ_JACHJO010000001.1"/>
</dbReference>
<evidence type="ECO:0000313" key="2">
    <source>
        <dbReference type="EMBL" id="MBB6118154.1"/>
    </source>
</evidence>
<keyword evidence="1" id="KW-1133">Transmembrane helix</keyword>
<keyword evidence="1" id="KW-0812">Transmembrane</keyword>
<feature type="transmembrane region" description="Helical" evidence="1">
    <location>
        <begin position="54"/>
        <end position="74"/>
    </location>
</feature>
<feature type="transmembrane region" description="Helical" evidence="1">
    <location>
        <begin position="165"/>
        <end position="186"/>
    </location>
</feature>
<dbReference type="EMBL" id="JACHJO010000001">
    <property type="protein sequence ID" value="MBB6118154.1"/>
    <property type="molecule type" value="Genomic_DNA"/>
</dbReference>
<name>A0A841IJP1_9ACTN</name>
<dbReference type="Proteomes" id="UP000536604">
    <property type="component" value="Unassembled WGS sequence"/>
</dbReference>
<evidence type="ECO:0000256" key="1">
    <source>
        <dbReference type="SAM" id="Phobius"/>
    </source>
</evidence>
<sequence length="238" mass="24589">MSDSEHMHWDHRDGQVAAIAAAVVYCAWALEILFPEGGTASGALARPGSDFGHFLASAHRMASILVLVAVVLGFAMGRSRQSRRLVVSWCSAAVFGAASLVASLLPGRCVVAIDAACAAETLVEGVEGATAAQAVTAVVAILAGVVAAVFLAGDRRRAGDRAWPLVAAVAAFQAVTAAAVLALAAWNLWGPGAAEPGVALGLLERAHLVAVSLWLLIAGLLPRLWRRTDTGRRAELSR</sequence>
<reference evidence="2 3" key="1">
    <citation type="submission" date="2020-08" db="EMBL/GenBank/DDBJ databases">
        <title>Genomic Encyclopedia of Type Strains, Phase III (KMG-III): the genomes of soil and plant-associated and newly described type strains.</title>
        <authorList>
            <person name="Whitman W."/>
        </authorList>
    </citation>
    <scope>NUCLEOTIDE SEQUENCE [LARGE SCALE GENOMIC DNA]</scope>
    <source>
        <strain evidence="2 3">CECT 8712</strain>
    </source>
</reference>
<keyword evidence="3" id="KW-1185">Reference proteome</keyword>
<organism evidence="2 3">
    <name type="scientific">Nocardiopsis algeriensis</name>
    <dbReference type="NCBI Taxonomy" id="1478215"/>
    <lineage>
        <taxon>Bacteria</taxon>
        <taxon>Bacillati</taxon>
        <taxon>Actinomycetota</taxon>
        <taxon>Actinomycetes</taxon>
        <taxon>Streptosporangiales</taxon>
        <taxon>Nocardiopsidaceae</taxon>
        <taxon>Nocardiopsis</taxon>
    </lineage>
</organism>
<feature type="transmembrane region" description="Helical" evidence="1">
    <location>
        <begin position="86"/>
        <end position="105"/>
    </location>
</feature>
<proteinExistence type="predicted"/>
<dbReference type="AlphaFoldDB" id="A0A841IJP1"/>
<evidence type="ECO:0000313" key="3">
    <source>
        <dbReference type="Proteomes" id="UP000536604"/>
    </source>
</evidence>
<keyword evidence="1" id="KW-0472">Membrane</keyword>
<feature type="transmembrane region" description="Helical" evidence="1">
    <location>
        <begin position="131"/>
        <end position="153"/>
    </location>
</feature>
<accession>A0A841IJP1</accession>
<gene>
    <name evidence="2" type="ORF">FHS13_000082</name>
</gene>
<comment type="caution">
    <text evidence="2">The sequence shown here is derived from an EMBL/GenBank/DDBJ whole genome shotgun (WGS) entry which is preliminary data.</text>
</comment>